<dbReference type="InterPro" id="IPR001310">
    <property type="entry name" value="Histidine_triad_HIT"/>
</dbReference>
<feature type="short sequence motif" description="Histidine triad motif" evidence="2 3">
    <location>
        <begin position="105"/>
        <end position="109"/>
    </location>
</feature>
<feature type="domain" description="HIT" evidence="4">
    <location>
        <begin position="13"/>
        <end position="129"/>
    </location>
</feature>
<dbReference type="RefSeq" id="WP_163462290.1">
    <property type="nucleotide sequence ID" value="NZ_JAAAMG010000004.1"/>
</dbReference>
<dbReference type="PANTHER" id="PTHR46648">
    <property type="entry name" value="HIT FAMILY PROTEIN 1"/>
    <property type="match status" value="1"/>
</dbReference>
<evidence type="ECO:0000256" key="1">
    <source>
        <dbReference type="PIRSR" id="PIRSR601310-1"/>
    </source>
</evidence>
<dbReference type="EMBL" id="JAAAMG010000004">
    <property type="protein sequence ID" value="NDW04218.1"/>
    <property type="molecule type" value="Genomic_DNA"/>
</dbReference>
<proteinExistence type="predicted"/>
<dbReference type="InterPro" id="IPR036265">
    <property type="entry name" value="HIT-like_sf"/>
</dbReference>
<feature type="active site" description="Tele-AMP-histidine intermediate" evidence="1">
    <location>
        <position position="107"/>
    </location>
</feature>
<evidence type="ECO:0000313" key="5">
    <source>
        <dbReference type="EMBL" id="NDW04218.1"/>
    </source>
</evidence>
<dbReference type="GO" id="GO:0003824">
    <property type="term" value="F:catalytic activity"/>
    <property type="evidence" value="ECO:0007669"/>
    <property type="project" value="InterPro"/>
</dbReference>
<protein>
    <submittedName>
        <fullName evidence="5">HIT domain-containing protein</fullName>
    </submittedName>
</protein>
<gene>
    <name evidence="5" type="ORF">GTK09_07220</name>
</gene>
<evidence type="ECO:0000313" key="6">
    <source>
        <dbReference type="Proteomes" id="UP000469011"/>
    </source>
</evidence>
<dbReference type="InterPro" id="IPR011146">
    <property type="entry name" value="HIT-like"/>
</dbReference>
<dbReference type="AlphaFoldDB" id="A0A6N9T5K3"/>
<keyword evidence="6" id="KW-1185">Reference proteome</keyword>
<sequence>MPATTPAYEDDNVFAKILKGEIPSEKLFEDETAIAIMDVMPQSKGHFLIIPKAPSRNILDASDETLQAVMPLVARLARAAKAAFSADGVRIAQFNEEPAGQTVFHLHFHVIPVYAGVELKRHAFGDVPMETIKEHAEAIRAALAKG</sequence>
<evidence type="ECO:0000259" key="4">
    <source>
        <dbReference type="PROSITE" id="PS51084"/>
    </source>
</evidence>
<dbReference type="SUPFAM" id="SSF54197">
    <property type="entry name" value="HIT-like"/>
    <property type="match status" value="1"/>
</dbReference>
<evidence type="ECO:0000256" key="2">
    <source>
        <dbReference type="PIRSR" id="PIRSR601310-3"/>
    </source>
</evidence>
<dbReference type="PRINTS" id="PR00332">
    <property type="entry name" value="HISTRIAD"/>
</dbReference>
<accession>A0A6N9T5K3</accession>
<name>A0A6N9T5K3_9HYPH</name>
<dbReference type="PANTHER" id="PTHR46648:SF1">
    <property type="entry name" value="ADENOSINE 5'-MONOPHOSPHORAMIDASE HNT1"/>
    <property type="match status" value="1"/>
</dbReference>
<dbReference type="GO" id="GO:0009117">
    <property type="term" value="P:nucleotide metabolic process"/>
    <property type="evidence" value="ECO:0007669"/>
    <property type="project" value="TreeGrafter"/>
</dbReference>
<comment type="caution">
    <text evidence="5">The sequence shown here is derived from an EMBL/GenBank/DDBJ whole genome shotgun (WGS) entry which is preliminary data.</text>
</comment>
<dbReference type="Proteomes" id="UP000469011">
    <property type="component" value="Unassembled WGS sequence"/>
</dbReference>
<dbReference type="PROSITE" id="PS51084">
    <property type="entry name" value="HIT_2"/>
    <property type="match status" value="1"/>
</dbReference>
<organism evidence="5 6">
    <name type="scientific">Jiella pacifica</name>
    <dbReference type="NCBI Taxonomy" id="2696469"/>
    <lineage>
        <taxon>Bacteria</taxon>
        <taxon>Pseudomonadati</taxon>
        <taxon>Pseudomonadota</taxon>
        <taxon>Alphaproteobacteria</taxon>
        <taxon>Hyphomicrobiales</taxon>
        <taxon>Aurantimonadaceae</taxon>
        <taxon>Jiella</taxon>
    </lineage>
</organism>
<reference evidence="5 6" key="1">
    <citation type="submission" date="2020-01" db="EMBL/GenBank/DDBJ databases">
        <title>Jiella pacifica sp. nov.</title>
        <authorList>
            <person name="Xue Z."/>
            <person name="Zhu S."/>
            <person name="Chen J."/>
            <person name="Yang J."/>
        </authorList>
    </citation>
    <scope>NUCLEOTIDE SEQUENCE [LARGE SCALE GENOMIC DNA]</scope>
    <source>
        <strain evidence="5 6">40Bstr34</strain>
    </source>
</reference>
<evidence type="ECO:0000256" key="3">
    <source>
        <dbReference type="PROSITE-ProRule" id="PRU00464"/>
    </source>
</evidence>
<dbReference type="Gene3D" id="3.30.428.10">
    <property type="entry name" value="HIT-like"/>
    <property type="match status" value="1"/>
</dbReference>
<dbReference type="Pfam" id="PF01230">
    <property type="entry name" value="HIT"/>
    <property type="match status" value="1"/>
</dbReference>